<dbReference type="AlphaFoldDB" id="A0A450SKD3"/>
<proteinExistence type="predicted"/>
<protein>
    <submittedName>
        <fullName evidence="2">Uncharacterized protein</fullName>
    </submittedName>
</protein>
<name>A0A450SKD3_9GAMM</name>
<evidence type="ECO:0000313" key="1">
    <source>
        <dbReference type="EMBL" id="VFJ51940.1"/>
    </source>
</evidence>
<dbReference type="EMBL" id="CAADEX010000044">
    <property type="protein sequence ID" value="VFJ53941.1"/>
    <property type="molecule type" value="Genomic_DNA"/>
</dbReference>
<reference evidence="2" key="1">
    <citation type="submission" date="2019-02" db="EMBL/GenBank/DDBJ databases">
        <authorList>
            <person name="Gruber-Vodicka R. H."/>
            <person name="Seah K. B. B."/>
        </authorList>
    </citation>
    <scope>NUCLEOTIDE SEQUENCE</scope>
    <source>
        <strain evidence="1">BECK_DK161</strain>
        <strain evidence="2">BECK_DK47</strain>
    </source>
</reference>
<organism evidence="2">
    <name type="scientific">Candidatus Kentrum sp. DK</name>
    <dbReference type="NCBI Taxonomy" id="2126562"/>
    <lineage>
        <taxon>Bacteria</taxon>
        <taxon>Pseudomonadati</taxon>
        <taxon>Pseudomonadota</taxon>
        <taxon>Gammaproteobacteria</taxon>
        <taxon>Candidatus Kentrum</taxon>
    </lineage>
</organism>
<gene>
    <name evidence="2" type="ORF">BECKDK2373B_GA0170837_104422</name>
    <name evidence="1" type="ORF">BECKDK2373C_GA0170839_103325</name>
</gene>
<sequence length="76" mass="8515">MNTVTTTDPITLRDVPHPEVHPCVYEGDGDNGITIYFESDDTRRAYLDIELPDHKVVQGNSTNDSHQPNKLLSFCA</sequence>
<dbReference type="EMBL" id="CAADEY010000033">
    <property type="protein sequence ID" value="VFJ51940.1"/>
    <property type="molecule type" value="Genomic_DNA"/>
</dbReference>
<evidence type="ECO:0000313" key="2">
    <source>
        <dbReference type="EMBL" id="VFJ53941.1"/>
    </source>
</evidence>
<accession>A0A450SKD3</accession>